<dbReference type="OrthoDB" id="10249433at2759"/>
<dbReference type="GeneID" id="30036264"/>
<dbReference type="EMBL" id="CP014500">
    <property type="protein sequence ID" value="ANB11356.1"/>
    <property type="molecule type" value="Genomic_DNA"/>
</dbReference>
<name>A0A167C8H9_9ASCO</name>
<dbReference type="RefSeq" id="XP_018733833.1">
    <property type="nucleotide sequence ID" value="XM_018881222.1"/>
</dbReference>
<dbReference type="Pfam" id="PF12146">
    <property type="entry name" value="Hydrolase_4"/>
    <property type="match status" value="1"/>
</dbReference>
<dbReference type="GO" id="GO:0016020">
    <property type="term" value="C:membrane"/>
    <property type="evidence" value="ECO:0007669"/>
    <property type="project" value="TreeGrafter"/>
</dbReference>
<evidence type="ECO:0000259" key="2">
    <source>
        <dbReference type="Pfam" id="PF12146"/>
    </source>
</evidence>
<feature type="domain" description="Serine aminopeptidase S33" evidence="2">
    <location>
        <begin position="120"/>
        <end position="162"/>
    </location>
</feature>
<dbReference type="SUPFAM" id="SSF53474">
    <property type="entry name" value="alpha/beta-Hydrolases"/>
    <property type="match status" value="1"/>
</dbReference>
<dbReference type="PANTHER" id="PTHR12277:SF81">
    <property type="entry name" value="PROTEIN ABHD13"/>
    <property type="match status" value="1"/>
</dbReference>
<dbReference type="InterPro" id="IPR000073">
    <property type="entry name" value="AB_hydrolase_1"/>
</dbReference>
<dbReference type="Gene3D" id="3.40.50.1820">
    <property type="entry name" value="alpha/beta hydrolase"/>
    <property type="match status" value="1"/>
</dbReference>
<dbReference type="GO" id="GO:0008474">
    <property type="term" value="F:palmitoyl-(protein) hydrolase activity"/>
    <property type="evidence" value="ECO:0007669"/>
    <property type="project" value="TreeGrafter"/>
</dbReference>
<gene>
    <name evidence="3" type="ORF">AWJ20_4162</name>
</gene>
<dbReference type="Pfam" id="PF00561">
    <property type="entry name" value="Abhydrolase_1"/>
    <property type="match status" value="1"/>
</dbReference>
<dbReference type="InterPro" id="IPR022742">
    <property type="entry name" value="Hydrolase_4"/>
</dbReference>
<sequence>MLTSLSRVTVSYRGYGKSTGQPSEEGIKLDCEAVLDYLFEHPELRDTSIILYGRSLGGAVSFYMASLPKASELIKGIVVENTFLSIMKLIPILFPYLSPLSFLCTERWYTEKIIPTLPTTIPVLFLSGGNDELVPPNHIRELYEMSKADVKEFKLYPKGTHNDTCVQDGYWTDVYQFIHNKVEPVEASSK</sequence>
<dbReference type="AlphaFoldDB" id="A0A167C8H9"/>
<dbReference type="Proteomes" id="UP000189580">
    <property type="component" value="Chromosome c"/>
</dbReference>
<organism evidence="3 4">
    <name type="scientific">Sugiyamaella lignohabitans</name>
    <dbReference type="NCBI Taxonomy" id="796027"/>
    <lineage>
        <taxon>Eukaryota</taxon>
        <taxon>Fungi</taxon>
        <taxon>Dikarya</taxon>
        <taxon>Ascomycota</taxon>
        <taxon>Saccharomycotina</taxon>
        <taxon>Dipodascomycetes</taxon>
        <taxon>Dipodascales</taxon>
        <taxon>Trichomonascaceae</taxon>
        <taxon>Sugiyamaella</taxon>
    </lineage>
</organism>
<dbReference type="KEGG" id="slb:AWJ20_4162"/>
<dbReference type="PANTHER" id="PTHR12277">
    <property type="entry name" value="ALPHA/BETA HYDROLASE DOMAIN-CONTAINING PROTEIN"/>
    <property type="match status" value="1"/>
</dbReference>
<evidence type="ECO:0000313" key="3">
    <source>
        <dbReference type="EMBL" id="ANB11356.1"/>
    </source>
</evidence>
<evidence type="ECO:0000313" key="4">
    <source>
        <dbReference type="Proteomes" id="UP000189580"/>
    </source>
</evidence>
<evidence type="ECO:0000259" key="1">
    <source>
        <dbReference type="Pfam" id="PF00561"/>
    </source>
</evidence>
<reference evidence="3 4" key="1">
    <citation type="submission" date="2016-02" db="EMBL/GenBank/DDBJ databases">
        <title>Complete genome sequence and transcriptome regulation of the pentose utilising yeast Sugiyamaella lignohabitans.</title>
        <authorList>
            <person name="Bellasio M."/>
            <person name="Peymann A."/>
            <person name="Valli M."/>
            <person name="Sipitzky M."/>
            <person name="Graf A."/>
            <person name="Sauer M."/>
            <person name="Marx H."/>
            <person name="Mattanovich D."/>
        </authorList>
    </citation>
    <scope>NUCLEOTIDE SEQUENCE [LARGE SCALE GENOMIC DNA]</scope>
    <source>
        <strain evidence="3 4">CBS 10342</strain>
    </source>
</reference>
<proteinExistence type="predicted"/>
<protein>
    <submittedName>
        <fullName evidence="3">Uncharacterized protein</fullName>
    </submittedName>
</protein>
<dbReference type="InterPro" id="IPR029058">
    <property type="entry name" value="AB_hydrolase_fold"/>
</dbReference>
<accession>A0A167C8H9</accession>
<feature type="domain" description="AB hydrolase-1" evidence="1">
    <location>
        <begin position="9"/>
        <end position="82"/>
    </location>
</feature>
<keyword evidence="4" id="KW-1185">Reference proteome</keyword>